<keyword evidence="2" id="KW-0413">Isomerase</keyword>
<dbReference type="RefSeq" id="WP_137980560.1">
    <property type="nucleotide sequence ID" value="NZ_BAAASO010000006.1"/>
</dbReference>
<organism evidence="3 4">
    <name type="scientific">Streptomyces violaceusniger</name>
    <dbReference type="NCBI Taxonomy" id="68280"/>
    <lineage>
        <taxon>Bacteria</taxon>
        <taxon>Bacillati</taxon>
        <taxon>Actinomycetota</taxon>
        <taxon>Actinomycetes</taxon>
        <taxon>Kitasatosporales</taxon>
        <taxon>Streptomycetaceae</taxon>
        <taxon>Streptomyces</taxon>
        <taxon>Streptomyces violaceusniger group</taxon>
    </lineage>
</organism>
<dbReference type="PANTHER" id="PTHR43709">
    <property type="entry name" value="ACONITATE ISOMERASE-RELATED"/>
    <property type="match status" value="1"/>
</dbReference>
<proteinExistence type="inferred from homology"/>
<sequence length="74" mass="7367">MDGVQRDRGGAVAAVAGPLHPLVADTLLLAAFNAADPRQIDGVGGASSTTSKAAIVQTSDVAGVDVSYAFEGLR</sequence>
<evidence type="ECO:0000313" key="4">
    <source>
        <dbReference type="Proteomes" id="UP000301309"/>
    </source>
</evidence>
<dbReference type="AlphaFoldDB" id="A0A4D4KWV1"/>
<evidence type="ECO:0000313" key="3">
    <source>
        <dbReference type="EMBL" id="GDY51050.1"/>
    </source>
</evidence>
<name>A0A4D4KWV1_STRVO</name>
<dbReference type="GO" id="GO:0016853">
    <property type="term" value="F:isomerase activity"/>
    <property type="evidence" value="ECO:0007669"/>
    <property type="project" value="UniProtKB-KW"/>
</dbReference>
<gene>
    <name evidence="3" type="ORF">SVIO_016730</name>
</gene>
<accession>A0A4D4KWV1</accession>
<dbReference type="EMBL" id="BJHW01000001">
    <property type="protein sequence ID" value="GDY51050.1"/>
    <property type="molecule type" value="Genomic_DNA"/>
</dbReference>
<dbReference type="InterPro" id="IPR007400">
    <property type="entry name" value="PrpF-like"/>
</dbReference>
<protein>
    <submittedName>
        <fullName evidence="3">Uncharacterized protein</fullName>
    </submittedName>
</protein>
<reference evidence="3 4" key="1">
    <citation type="journal article" date="2020" name="Int. J. Syst. Evol. Microbiol.">
        <title>Reclassification of Streptomyces castelarensis and Streptomyces sporoclivatus as later heterotypic synonyms of Streptomyces antimycoticus.</title>
        <authorList>
            <person name="Komaki H."/>
            <person name="Tamura T."/>
        </authorList>
    </citation>
    <scope>NUCLEOTIDE SEQUENCE [LARGE SCALE GENOMIC DNA]</scope>
    <source>
        <strain evidence="3 4">NBRC 13459</strain>
    </source>
</reference>
<dbReference type="OrthoDB" id="9779763at2"/>
<comment type="caution">
    <text evidence="3">The sequence shown here is derived from an EMBL/GenBank/DDBJ whole genome shotgun (WGS) entry which is preliminary data.</text>
</comment>
<keyword evidence="4" id="KW-1185">Reference proteome</keyword>
<dbReference type="Gene3D" id="3.10.310.10">
    <property type="entry name" value="Diaminopimelate Epimerase, Chain A, domain 1"/>
    <property type="match status" value="1"/>
</dbReference>
<evidence type="ECO:0000256" key="2">
    <source>
        <dbReference type="ARBA" id="ARBA00023235"/>
    </source>
</evidence>
<dbReference type="Proteomes" id="UP000301309">
    <property type="component" value="Unassembled WGS sequence"/>
</dbReference>
<dbReference type="PANTHER" id="PTHR43709:SF2">
    <property type="entry name" value="DUF453 DOMAIN PROTEIN (AFU_ORTHOLOGUE AFUA_6G00360)"/>
    <property type="match status" value="1"/>
</dbReference>
<evidence type="ECO:0000256" key="1">
    <source>
        <dbReference type="ARBA" id="ARBA00007673"/>
    </source>
</evidence>
<dbReference type="SUPFAM" id="SSF54506">
    <property type="entry name" value="Diaminopimelate epimerase-like"/>
    <property type="match status" value="1"/>
</dbReference>
<dbReference type="Pfam" id="PF04303">
    <property type="entry name" value="PrpF"/>
    <property type="match status" value="1"/>
</dbReference>
<comment type="similarity">
    <text evidence="1">Belongs to the PrpF family.</text>
</comment>